<dbReference type="PANTHER" id="PTHR30026:SF5">
    <property type="entry name" value="ABC-TYPE EFFLUX SYSTEM SECRETIN COMPONENT"/>
    <property type="match status" value="1"/>
</dbReference>
<evidence type="ECO:0000256" key="3">
    <source>
        <dbReference type="ARBA" id="ARBA00022448"/>
    </source>
</evidence>
<gene>
    <name evidence="9" type="ORF">AACH00_13350</name>
</gene>
<dbReference type="SUPFAM" id="SSF56954">
    <property type="entry name" value="Outer membrane efflux proteins (OEP)"/>
    <property type="match status" value="1"/>
</dbReference>
<keyword evidence="7" id="KW-0998">Cell outer membrane</keyword>
<accession>A0ABU9C8R9</accession>
<keyword evidence="3" id="KW-0813">Transport</keyword>
<feature type="signal peptide" evidence="8">
    <location>
        <begin position="1"/>
        <end position="24"/>
    </location>
</feature>
<keyword evidence="6" id="KW-0472">Membrane</keyword>
<feature type="chain" id="PRO_5045098530" evidence="8">
    <location>
        <begin position="25"/>
        <end position="471"/>
    </location>
</feature>
<proteinExistence type="inferred from homology"/>
<evidence type="ECO:0000313" key="10">
    <source>
        <dbReference type="Proteomes" id="UP001379945"/>
    </source>
</evidence>
<comment type="caution">
    <text evidence="9">The sequence shown here is derived from an EMBL/GenBank/DDBJ whole genome shotgun (WGS) entry which is preliminary data.</text>
</comment>
<evidence type="ECO:0000256" key="8">
    <source>
        <dbReference type="SAM" id="SignalP"/>
    </source>
</evidence>
<evidence type="ECO:0000256" key="6">
    <source>
        <dbReference type="ARBA" id="ARBA00023136"/>
    </source>
</evidence>
<dbReference type="Proteomes" id="UP001379945">
    <property type="component" value="Unassembled WGS sequence"/>
</dbReference>
<keyword evidence="10" id="KW-1185">Reference proteome</keyword>
<evidence type="ECO:0000256" key="2">
    <source>
        <dbReference type="ARBA" id="ARBA00007613"/>
    </source>
</evidence>
<dbReference type="Pfam" id="PF02321">
    <property type="entry name" value="OEP"/>
    <property type="match status" value="2"/>
</dbReference>
<sequence>MRWQTLLQQAFAGVLLCAGVQAHAQLAVDVGEAMKLAAEASGSVRGAQLDAQARGLQAEALDRLGGPSLSLTGFAGRVSTSINLDLSNVAAAANPSLGMLDAALPGAPIPTIPNAYTTDRIVNLVSAGLGSVWPIYTGGRVEALQGLARGRAREAQAEQQDAEDKLATLVAQRYFTVQLARQALALRSDAVIGIGAHQQSALKLEQAGLIARAERLRADVALDNARRDEARARSDLQLAEVALQRLLRTDAPVQATTPLFVHSQGVGPLASFIDTGMSRHPAWQKLAAKRDQADESYRLQGTELAPNVVALANVNLNRSNDKTVQPNWQVGLHMSLPLVSRIDHDKMRDAARLQQQRVEVSAEQAGRDIPTLVEAQWRALENARAQYVSGGSAVELASEHLRLQQVSFAQSQATSTDVTDAQLGLSRSKIERLQAAHDYVMALARLLEASGQPQRLPELAASADIRLPLQP</sequence>
<keyword evidence="5" id="KW-0812">Transmembrane</keyword>
<dbReference type="Gene3D" id="1.20.1600.10">
    <property type="entry name" value="Outer membrane efflux proteins (OEP)"/>
    <property type="match status" value="1"/>
</dbReference>
<evidence type="ECO:0000256" key="4">
    <source>
        <dbReference type="ARBA" id="ARBA00022452"/>
    </source>
</evidence>
<dbReference type="InterPro" id="IPR051906">
    <property type="entry name" value="TolC-like"/>
</dbReference>
<protein>
    <submittedName>
        <fullName evidence="9">TolC family protein</fullName>
    </submittedName>
</protein>
<evidence type="ECO:0000256" key="7">
    <source>
        <dbReference type="ARBA" id="ARBA00023237"/>
    </source>
</evidence>
<evidence type="ECO:0000313" key="9">
    <source>
        <dbReference type="EMBL" id="MEK8047341.1"/>
    </source>
</evidence>
<comment type="subcellular location">
    <subcellularLocation>
        <location evidence="1">Cell outer membrane</location>
    </subcellularLocation>
</comment>
<keyword evidence="8" id="KW-0732">Signal</keyword>
<reference evidence="9 10" key="1">
    <citation type="submission" date="2024-04" db="EMBL/GenBank/DDBJ databases">
        <title>Novel species of the genus Ideonella isolated from streams.</title>
        <authorList>
            <person name="Lu H."/>
        </authorList>
    </citation>
    <scope>NUCLEOTIDE SEQUENCE [LARGE SCALE GENOMIC DNA]</scope>
    <source>
        <strain evidence="9 10">LYT19W</strain>
    </source>
</reference>
<name>A0ABU9C8R9_9BURK</name>
<evidence type="ECO:0000256" key="1">
    <source>
        <dbReference type="ARBA" id="ARBA00004442"/>
    </source>
</evidence>
<organism evidence="9 10">
    <name type="scientific">Ideonella margarita</name>
    <dbReference type="NCBI Taxonomy" id="2984191"/>
    <lineage>
        <taxon>Bacteria</taxon>
        <taxon>Pseudomonadati</taxon>
        <taxon>Pseudomonadota</taxon>
        <taxon>Betaproteobacteria</taxon>
        <taxon>Burkholderiales</taxon>
        <taxon>Sphaerotilaceae</taxon>
        <taxon>Ideonella</taxon>
    </lineage>
</organism>
<dbReference type="InterPro" id="IPR003423">
    <property type="entry name" value="OMP_efflux"/>
</dbReference>
<dbReference type="RefSeq" id="WP_341399643.1">
    <property type="nucleotide sequence ID" value="NZ_JBBUTI010000008.1"/>
</dbReference>
<evidence type="ECO:0000256" key="5">
    <source>
        <dbReference type="ARBA" id="ARBA00022692"/>
    </source>
</evidence>
<dbReference type="EMBL" id="JBBUTI010000008">
    <property type="protein sequence ID" value="MEK8047341.1"/>
    <property type="molecule type" value="Genomic_DNA"/>
</dbReference>
<comment type="similarity">
    <text evidence="2">Belongs to the outer membrane factor (OMF) (TC 1.B.17) family.</text>
</comment>
<keyword evidence="4" id="KW-1134">Transmembrane beta strand</keyword>
<dbReference type="PANTHER" id="PTHR30026">
    <property type="entry name" value="OUTER MEMBRANE PROTEIN TOLC"/>
    <property type="match status" value="1"/>
</dbReference>